<proteinExistence type="predicted"/>
<dbReference type="STRING" id="106648.GCA_000753985_04341"/>
<keyword evidence="1" id="KW-0238">DNA-binding</keyword>
<evidence type="ECO:0000256" key="1">
    <source>
        <dbReference type="ARBA" id="ARBA00023125"/>
    </source>
</evidence>
<evidence type="ECO:0000313" key="2">
    <source>
        <dbReference type="EMBL" id="UUN99351.1"/>
    </source>
</evidence>
<dbReference type="GO" id="GO:0003677">
    <property type="term" value="F:DNA binding"/>
    <property type="evidence" value="ECO:0007669"/>
    <property type="project" value="UniProtKB-UniRule"/>
</dbReference>
<dbReference type="eggNOG" id="COG1309">
    <property type="taxonomic scope" value="Bacteria"/>
</dbReference>
<dbReference type="Pfam" id="PF00440">
    <property type="entry name" value="TetR_N"/>
    <property type="match status" value="1"/>
</dbReference>
<accession>A0A0A8TLZ7</accession>
<organism evidence="2 3">
    <name type="scientific">Acinetobacter bereziniae</name>
    <name type="common">Acinetobacter genomosp. 10</name>
    <dbReference type="NCBI Taxonomy" id="106648"/>
    <lineage>
        <taxon>Bacteria</taxon>
        <taxon>Pseudomonadati</taxon>
        <taxon>Pseudomonadota</taxon>
        <taxon>Gammaproteobacteria</taxon>
        <taxon>Moraxellales</taxon>
        <taxon>Moraxellaceae</taxon>
        <taxon>Acinetobacter</taxon>
    </lineage>
</organism>
<dbReference type="PROSITE" id="PS50977">
    <property type="entry name" value="HTH_TETR_2"/>
    <property type="match status" value="1"/>
</dbReference>
<dbReference type="InterPro" id="IPR001647">
    <property type="entry name" value="HTH_TetR"/>
</dbReference>
<dbReference type="Proteomes" id="UP000644140">
    <property type="component" value="Chromosome"/>
</dbReference>
<sequence length="228" mass="25906">MNISHSNAIRRSQNERSEAMRARLIEATLQSLIQEGYAKTTISKIIQIAQVSRGSPVHHFPSKAALMESTAEQLVRRIYIALGKLIKNMQQSDDRLHDLVSAGANLLKTPEITALLELLVASRQEPELAEKLQKLWMASYHTVHSAAAHYLEPITEQDHVGDLMIITLWFLRGMAEDRHLSQNIQQADEFFNRYIQLWTSILANHLQAKVNVSSPPPKPVFWDHLTES</sequence>
<dbReference type="InterPro" id="IPR009057">
    <property type="entry name" value="Homeodomain-like_sf"/>
</dbReference>
<reference evidence="2" key="1">
    <citation type="submission" date="2022-02" db="EMBL/GenBank/DDBJ databases">
        <title>Characterization of Tn125 harboring carbapenem-resistant Acinetobacter bereziniae clinical isolates.</title>
        <authorList>
            <person name="Wong N.-K."/>
            <person name="Pan Q."/>
        </authorList>
    </citation>
    <scope>NUCLEOTIDE SEQUENCE</scope>
    <source>
        <strain evidence="2">GD03393</strain>
    </source>
</reference>
<dbReference type="SUPFAM" id="SSF46689">
    <property type="entry name" value="Homeodomain-like"/>
    <property type="match status" value="1"/>
</dbReference>
<name>A0A0A8TLZ7_ACIBZ</name>
<dbReference type="PANTHER" id="PTHR43479:SF11">
    <property type="entry name" value="ACREF_ENVCD OPERON REPRESSOR-RELATED"/>
    <property type="match status" value="1"/>
</dbReference>
<dbReference type="Gene3D" id="1.10.357.10">
    <property type="entry name" value="Tetracycline Repressor, domain 2"/>
    <property type="match status" value="1"/>
</dbReference>
<protein>
    <submittedName>
        <fullName evidence="2">TetR/AcrR family transcriptional regulator</fullName>
    </submittedName>
</protein>
<evidence type="ECO:0000313" key="3">
    <source>
        <dbReference type="Proteomes" id="UP000644140"/>
    </source>
</evidence>
<dbReference type="KEGG" id="aber:BSR55_14010"/>
<gene>
    <name evidence="2" type="ORF">I9054_007835</name>
</gene>
<dbReference type="PANTHER" id="PTHR43479">
    <property type="entry name" value="ACREF/ENVCD OPERON REPRESSOR-RELATED"/>
    <property type="match status" value="1"/>
</dbReference>
<dbReference type="EMBL" id="CP092085">
    <property type="protein sequence ID" value="UUN99351.1"/>
    <property type="molecule type" value="Genomic_DNA"/>
</dbReference>
<dbReference type="RefSeq" id="WP_004828897.1">
    <property type="nucleotide sequence ID" value="NZ_BKJQ01000053.1"/>
</dbReference>
<dbReference type="GeneID" id="69463175"/>
<dbReference type="InterPro" id="IPR050624">
    <property type="entry name" value="HTH-type_Tx_Regulator"/>
</dbReference>
<dbReference type="AlphaFoldDB" id="A0A0A8TLZ7"/>